<comment type="similarity">
    <text evidence="3">Belongs to the SDE2 family.</text>
</comment>
<keyword evidence="9" id="KW-0175">Coiled coil</keyword>
<dbReference type="GO" id="GO:0008380">
    <property type="term" value="P:RNA splicing"/>
    <property type="evidence" value="ECO:0007669"/>
    <property type="project" value="UniProtKB-KW"/>
</dbReference>
<evidence type="ECO:0000256" key="1">
    <source>
        <dbReference type="ARBA" id="ARBA00004123"/>
    </source>
</evidence>
<dbReference type="Pfam" id="PF22782">
    <property type="entry name" value="SDE2"/>
    <property type="match status" value="1"/>
</dbReference>
<protein>
    <submittedName>
        <fullName evidence="12">Sde2 telomere and silencing domain-containing protein</fullName>
    </submittedName>
</protein>
<dbReference type="PROSITE" id="PS50053">
    <property type="entry name" value="UBIQUITIN_2"/>
    <property type="match status" value="1"/>
</dbReference>
<comment type="subcellular location">
    <subcellularLocation>
        <location evidence="2">Cytoplasm</location>
    </subcellularLocation>
    <subcellularLocation>
        <location evidence="1">Nucleus</location>
    </subcellularLocation>
</comment>
<evidence type="ECO:0000256" key="2">
    <source>
        <dbReference type="ARBA" id="ARBA00004496"/>
    </source>
</evidence>
<evidence type="ECO:0000256" key="7">
    <source>
        <dbReference type="ARBA" id="ARBA00023242"/>
    </source>
</evidence>
<accession>A0AAX4NZS8</accession>
<keyword evidence="7" id="KW-0539">Nucleus</keyword>
<dbReference type="InterPro" id="IPR051421">
    <property type="entry name" value="RNA_Proc_DNA_Dmg_Regulator"/>
</dbReference>
<evidence type="ECO:0000313" key="13">
    <source>
        <dbReference type="Proteomes" id="UP001472866"/>
    </source>
</evidence>
<gene>
    <name evidence="12" type="ORF">HKI87_02g10830</name>
</gene>
<keyword evidence="8" id="KW-0131">Cell cycle</keyword>
<dbReference type="PANTHER" id="PTHR12786">
    <property type="entry name" value="SPLICING FACTOR SF3A-RELATED"/>
    <property type="match status" value="1"/>
</dbReference>
<evidence type="ECO:0000313" key="12">
    <source>
        <dbReference type="EMBL" id="WZN59557.1"/>
    </source>
</evidence>
<dbReference type="GO" id="GO:0005634">
    <property type="term" value="C:nucleus"/>
    <property type="evidence" value="ECO:0007669"/>
    <property type="project" value="UniProtKB-SubCell"/>
</dbReference>
<feature type="domain" description="Ubiquitin-like" evidence="11">
    <location>
        <begin position="1"/>
        <end position="81"/>
    </location>
</feature>
<dbReference type="GO" id="GO:0005737">
    <property type="term" value="C:cytoplasm"/>
    <property type="evidence" value="ECO:0007669"/>
    <property type="project" value="UniProtKB-SubCell"/>
</dbReference>
<dbReference type="InterPro" id="IPR000626">
    <property type="entry name" value="Ubiquitin-like_dom"/>
</dbReference>
<evidence type="ECO:0000256" key="4">
    <source>
        <dbReference type="ARBA" id="ARBA00022490"/>
    </source>
</evidence>
<proteinExistence type="inferred from homology"/>
<feature type="region of interest" description="Disordered" evidence="10">
    <location>
        <begin position="200"/>
        <end position="228"/>
    </location>
</feature>
<dbReference type="InterPro" id="IPR029071">
    <property type="entry name" value="Ubiquitin-like_domsf"/>
</dbReference>
<evidence type="ECO:0000256" key="6">
    <source>
        <dbReference type="ARBA" id="ARBA00023187"/>
    </source>
</evidence>
<dbReference type="SUPFAM" id="SSF54236">
    <property type="entry name" value="Ubiquitin-like"/>
    <property type="match status" value="1"/>
</dbReference>
<evidence type="ECO:0000256" key="5">
    <source>
        <dbReference type="ARBA" id="ARBA00022664"/>
    </source>
</evidence>
<dbReference type="PANTHER" id="PTHR12786:SF1">
    <property type="entry name" value="SPLICING REGULATOR SDE2"/>
    <property type="match status" value="1"/>
</dbReference>
<reference evidence="12 13" key="1">
    <citation type="submission" date="2024-03" db="EMBL/GenBank/DDBJ databases">
        <title>Complete genome sequence of the green alga Chloropicon roscoffensis RCC1871.</title>
        <authorList>
            <person name="Lemieux C."/>
            <person name="Pombert J.-F."/>
            <person name="Otis C."/>
            <person name="Turmel M."/>
        </authorList>
    </citation>
    <scope>NUCLEOTIDE SEQUENCE [LARGE SCALE GENOMIC DNA]</scope>
    <source>
        <strain evidence="12 13">RCC1871</strain>
    </source>
</reference>
<evidence type="ECO:0000259" key="11">
    <source>
        <dbReference type="PROSITE" id="PS50053"/>
    </source>
</evidence>
<dbReference type="Proteomes" id="UP001472866">
    <property type="component" value="Chromosome 02"/>
</dbReference>
<keyword evidence="13" id="KW-1185">Reference proteome</keyword>
<dbReference type="EMBL" id="CP151502">
    <property type="protein sequence ID" value="WZN59557.1"/>
    <property type="molecule type" value="Genomic_DNA"/>
</dbReference>
<sequence>MQVFVRTLDGRTIVVDLARGSENEDAAVSDLKRSLEAKTGVPGRHHGLATFSGRRLECSGGRRARLRDGETVLVVGHLLGGKGGFGSQLRSSRSAVRTTNFDACRDLRGRRLGGAEAERKVEEWKAREEERRLQEVAEKHLREAAKAEKRKREVKETVEDFREEVEQTSEKVACAVRDGLKRAAQLGGEKGKARAVHAVVAGAGPSSSKKPRRSFGLDAFSDSDSESD</sequence>
<keyword evidence="6" id="KW-0508">mRNA splicing</keyword>
<dbReference type="GO" id="GO:0006397">
    <property type="term" value="P:mRNA processing"/>
    <property type="evidence" value="ECO:0007669"/>
    <property type="project" value="UniProtKB-KW"/>
</dbReference>
<evidence type="ECO:0000256" key="8">
    <source>
        <dbReference type="ARBA" id="ARBA00023306"/>
    </source>
</evidence>
<name>A0AAX4NZS8_9CHLO</name>
<evidence type="ECO:0000256" key="9">
    <source>
        <dbReference type="SAM" id="Coils"/>
    </source>
</evidence>
<dbReference type="AlphaFoldDB" id="A0AAX4NZS8"/>
<keyword evidence="5" id="KW-0507">mRNA processing</keyword>
<keyword evidence="4" id="KW-0963">Cytoplasm</keyword>
<dbReference type="Gene3D" id="3.10.20.90">
    <property type="entry name" value="Phosphatidylinositol 3-kinase Catalytic Subunit, Chain A, domain 1"/>
    <property type="match status" value="1"/>
</dbReference>
<organism evidence="12 13">
    <name type="scientific">Chloropicon roscoffensis</name>
    <dbReference type="NCBI Taxonomy" id="1461544"/>
    <lineage>
        <taxon>Eukaryota</taxon>
        <taxon>Viridiplantae</taxon>
        <taxon>Chlorophyta</taxon>
        <taxon>Chloropicophyceae</taxon>
        <taxon>Chloropicales</taxon>
        <taxon>Chloropicaceae</taxon>
        <taxon>Chloropicon</taxon>
    </lineage>
</organism>
<feature type="coiled-coil region" evidence="9">
    <location>
        <begin position="119"/>
        <end position="178"/>
    </location>
</feature>
<evidence type="ECO:0000256" key="3">
    <source>
        <dbReference type="ARBA" id="ARBA00008726"/>
    </source>
</evidence>
<dbReference type="InterPro" id="IPR053822">
    <property type="entry name" value="SDE2-like_dom"/>
</dbReference>
<evidence type="ECO:0000256" key="10">
    <source>
        <dbReference type="SAM" id="MobiDB-lite"/>
    </source>
</evidence>